<feature type="chain" id="PRO_5020315457" description="Peptidase inhibitor family I36" evidence="1">
    <location>
        <begin position="31"/>
        <end position="123"/>
    </location>
</feature>
<reference evidence="2 3" key="1">
    <citation type="journal article" date="2020" name="Int. J. Syst. Evol. Microbiol.">
        <title>Reclassification of Streptomyces castelarensis and Streptomyces sporoclivatus as later heterotypic synonyms of Streptomyces antimycoticus.</title>
        <authorList>
            <person name="Komaki H."/>
            <person name="Tamura T."/>
        </authorList>
    </citation>
    <scope>NUCLEOTIDE SEQUENCE [LARGE SCALE GENOMIC DNA]</scope>
    <source>
        <strain evidence="2 3">NBRC 13459</strain>
    </source>
</reference>
<dbReference type="Proteomes" id="UP000301309">
    <property type="component" value="Unassembled WGS sequence"/>
</dbReference>
<gene>
    <name evidence="2" type="ORF">SVIO_049990</name>
</gene>
<name>A0A4D4L5C4_STRVO</name>
<dbReference type="RefSeq" id="WP_244203413.1">
    <property type="nucleotide sequence ID" value="NZ_BAAASO010000003.1"/>
</dbReference>
<evidence type="ECO:0008006" key="4">
    <source>
        <dbReference type="Google" id="ProtNLM"/>
    </source>
</evidence>
<evidence type="ECO:0000313" key="3">
    <source>
        <dbReference type="Proteomes" id="UP000301309"/>
    </source>
</evidence>
<organism evidence="2 3">
    <name type="scientific">Streptomyces violaceusniger</name>
    <dbReference type="NCBI Taxonomy" id="68280"/>
    <lineage>
        <taxon>Bacteria</taxon>
        <taxon>Bacillati</taxon>
        <taxon>Actinomycetota</taxon>
        <taxon>Actinomycetes</taxon>
        <taxon>Kitasatosporales</taxon>
        <taxon>Streptomycetaceae</taxon>
        <taxon>Streptomyces</taxon>
        <taxon>Streptomyces violaceusniger group</taxon>
    </lineage>
</organism>
<evidence type="ECO:0000256" key="1">
    <source>
        <dbReference type="SAM" id="SignalP"/>
    </source>
</evidence>
<comment type="caution">
    <text evidence="2">The sequence shown here is derived from an EMBL/GenBank/DDBJ whole genome shotgun (WGS) entry which is preliminary data.</text>
</comment>
<feature type="signal peptide" evidence="1">
    <location>
        <begin position="1"/>
        <end position="30"/>
    </location>
</feature>
<evidence type="ECO:0000313" key="2">
    <source>
        <dbReference type="EMBL" id="GDY54376.1"/>
    </source>
</evidence>
<protein>
    <recommendedName>
        <fullName evidence="4">Peptidase inhibitor family I36</fullName>
    </recommendedName>
</protein>
<accession>A0A4D4L5C4</accession>
<sequence length="123" mass="13002">MRSARTLARTVCATAVLGTTVALGTGPVSAAPATTTASCAYPYVCIQRLSDGVIIGRFQDVTSGYQDLPSRPSNVNIINTRHDDVAYIRYGNGSKVCVAPDSTFYIKDYVLTGIRISSSATCS</sequence>
<keyword evidence="1" id="KW-0732">Signal</keyword>
<dbReference type="EMBL" id="BJHW01000001">
    <property type="protein sequence ID" value="GDY54376.1"/>
    <property type="molecule type" value="Genomic_DNA"/>
</dbReference>
<keyword evidence="3" id="KW-1185">Reference proteome</keyword>
<proteinExistence type="predicted"/>
<dbReference type="GeneID" id="302516197"/>
<dbReference type="AlphaFoldDB" id="A0A4D4L5C4"/>